<dbReference type="InterPro" id="IPR005656">
    <property type="entry name" value="MmgE_PrpD"/>
</dbReference>
<proteinExistence type="inferred from homology"/>
<dbReference type="InterPro" id="IPR042188">
    <property type="entry name" value="MmgE/PrpD_sf_2"/>
</dbReference>
<sequence>MPVLLPPTAALLFRAHQSETPSQLCRSPGLPAVTPVVRLPRSVEADFTYLPGTKHPADCYPRPMGELEERLARHTRKFVDRPMTPDELQVIKRSVADSYAGICASLTDTSILHKFSEVVTGPGAGSGIPVWGVGQESSITDAVFLNAILARRSDLLNTYVSPTAMGIVHPSDNVALALVLGDWLKWTGKQFLASVNVLFNLSARFADSYDPEINGFDHDAAATFWVALAAGQALGLSEAKLVEAQRIAGEFGFTSNQAAVGDVTDWKHCTYASGAMRGLQAARLALAGFTGPASIYQGDFGADRFYRSGGMSFDAEPDLRTIIFKRWPALFYCQTPIDVARELSSRIGDVTDIRQVKVETYDRALRNGATPSADNPTSRAGRTHSIAYCVATALLKPVEYADFDADRARDPQLRRLLGRISVTENSAMTKKFPSCTPCRISITLKDGEVIRQGRDYSRGDPRDPLSDDEISDKVRRNLKGLTSPSNEEEIISGLWNAERLDGLAVLQAPLQQNRTRRGARE</sequence>
<comment type="similarity">
    <text evidence="1">Belongs to the PrpD family.</text>
</comment>
<dbReference type="SUPFAM" id="SSF103378">
    <property type="entry name" value="2-methylcitrate dehydratase PrpD"/>
    <property type="match status" value="1"/>
</dbReference>
<dbReference type="GO" id="GO:0016829">
    <property type="term" value="F:lyase activity"/>
    <property type="evidence" value="ECO:0007669"/>
    <property type="project" value="InterPro"/>
</dbReference>
<protein>
    <submittedName>
        <fullName evidence="4">MmgE/PrpD family protein</fullName>
    </submittedName>
</protein>
<dbReference type="STRING" id="369723.Strop_4385"/>
<keyword evidence="5" id="KW-1185">Reference proteome</keyword>
<dbReference type="PANTHER" id="PTHR16943:SF8">
    <property type="entry name" value="2-METHYLCITRATE DEHYDRATASE"/>
    <property type="match status" value="1"/>
</dbReference>
<accession>A4XD06</accession>
<evidence type="ECO:0000259" key="3">
    <source>
        <dbReference type="Pfam" id="PF19305"/>
    </source>
</evidence>
<dbReference type="KEGG" id="stp:Strop_4385"/>
<feature type="domain" description="MmgE/PrpD N-terminal" evidence="2">
    <location>
        <begin position="77"/>
        <end position="308"/>
    </location>
</feature>
<dbReference type="EMBL" id="CP000667">
    <property type="protein sequence ID" value="ABP56813.1"/>
    <property type="molecule type" value="Genomic_DNA"/>
</dbReference>
<feature type="domain" description="MmgE/PrpD C-terminal" evidence="3">
    <location>
        <begin position="327"/>
        <end position="492"/>
    </location>
</feature>
<dbReference type="InterPro" id="IPR045336">
    <property type="entry name" value="MmgE_PrpD_N"/>
</dbReference>
<dbReference type="Gene3D" id="3.30.1330.120">
    <property type="entry name" value="2-methylcitrate dehydratase PrpD"/>
    <property type="match status" value="1"/>
</dbReference>
<dbReference type="InterPro" id="IPR036148">
    <property type="entry name" value="MmgE/PrpD_sf"/>
</dbReference>
<evidence type="ECO:0000256" key="1">
    <source>
        <dbReference type="ARBA" id="ARBA00006174"/>
    </source>
</evidence>
<dbReference type="Proteomes" id="UP000000235">
    <property type="component" value="Chromosome"/>
</dbReference>
<evidence type="ECO:0000313" key="5">
    <source>
        <dbReference type="Proteomes" id="UP000000235"/>
    </source>
</evidence>
<evidence type="ECO:0000313" key="4">
    <source>
        <dbReference type="EMBL" id="ABP56813.1"/>
    </source>
</evidence>
<reference evidence="5" key="1">
    <citation type="journal article" date="2007" name="Proc. Natl. Acad. Sci. U.S.A.">
        <title>Genome sequencing reveals complex secondary metabolome in the marine actinomycete Salinispora tropica.</title>
        <authorList>
            <person name="Udwary D.W."/>
            <person name="Zeigler L."/>
            <person name="Asolkar R.N."/>
            <person name="Singan V."/>
            <person name="Lapidus A."/>
            <person name="Fenical W."/>
            <person name="Jensen P.R."/>
            <person name="Moore B.S."/>
        </authorList>
    </citation>
    <scope>NUCLEOTIDE SEQUENCE [LARGE SCALE GENOMIC DNA]</scope>
    <source>
        <strain evidence="5">ATCC BAA-916 / DSM 44818 / CNB-440</strain>
    </source>
</reference>
<dbReference type="Pfam" id="PF03972">
    <property type="entry name" value="MmgE_PrpD_N"/>
    <property type="match status" value="1"/>
</dbReference>
<organism evidence="4 5">
    <name type="scientific">Salinispora tropica (strain ATCC BAA-916 / DSM 44818 / JCM 13857 / NBRC 105044 / CNB-440)</name>
    <dbReference type="NCBI Taxonomy" id="369723"/>
    <lineage>
        <taxon>Bacteria</taxon>
        <taxon>Bacillati</taxon>
        <taxon>Actinomycetota</taxon>
        <taxon>Actinomycetes</taxon>
        <taxon>Micromonosporales</taxon>
        <taxon>Micromonosporaceae</taxon>
        <taxon>Salinispora</taxon>
    </lineage>
</organism>
<dbReference type="InterPro" id="IPR042183">
    <property type="entry name" value="MmgE/PrpD_sf_1"/>
</dbReference>
<dbReference type="InterPro" id="IPR045337">
    <property type="entry name" value="MmgE_PrpD_C"/>
</dbReference>
<gene>
    <name evidence="4" type="ordered locus">Strop_4385</name>
</gene>
<dbReference type="AlphaFoldDB" id="A4XD06"/>
<dbReference type="Gene3D" id="1.10.4100.10">
    <property type="entry name" value="2-methylcitrate dehydratase PrpD"/>
    <property type="match status" value="1"/>
</dbReference>
<evidence type="ECO:0000259" key="2">
    <source>
        <dbReference type="Pfam" id="PF03972"/>
    </source>
</evidence>
<dbReference type="Pfam" id="PF19305">
    <property type="entry name" value="MmgE_PrpD_C"/>
    <property type="match status" value="1"/>
</dbReference>
<name>A4XD06_SALTO</name>
<dbReference type="eggNOG" id="COG2079">
    <property type="taxonomic scope" value="Bacteria"/>
</dbReference>
<dbReference type="HOGENOM" id="CLU_597018_0_0_11"/>
<dbReference type="PANTHER" id="PTHR16943">
    <property type="entry name" value="2-METHYLCITRATE DEHYDRATASE-RELATED"/>
    <property type="match status" value="1"/>
</dbReference>